<dbReference type="Gene3D" id="3.40.50.1950">
    <property type="entry name" value="Flavin prenyltransferase-like"/>
    <property type="match status" value="1"/>
</dbReference>
<comment type="catalytic activity">
    <reaction evidence="5">
        <text>dimethylallyl phosphate + FMNH2 = prenylated FMNH2 + phosphate</text>
        <dbReference type="Rhea" id="RHEA:37743"/>
        <dbReference type="ChEBI" id="CHEBI:43474"/>
        <dbReference type="ChEBI" id="CHEBI:57618"/>
        <dbReference type="ChEBI" id="CHEBI:87467"/>
        <dbReference type="ChEBI" id="CHEBI:88052"/>
        <dbReference type="EC" id="2.5.1.129"/>
    </reaction>
</comment>
<evidence type="ECO:0000313" key="8">
    <source>
        <dbReference type="Proteomes" id="UP001254848"/>
    </source>
</evidence>
<proteinExistence type="inferred from homology"/>
<sequence>MRVVVGITGASGAVYGWRLLAALRKGGCEVHAVVSENGWTVLKHECGVGRDAVAALVQRLYEPDDYGAAPASGSFRADAMVVAPCSMRTLAAVAAGLADNLLTRAADVAVKEGRRLVLVPRETPLSAIHLENMLKLARLGVRIVPASPGFYHNPQDVAALVDMMVGKVCDALGVEHELFKRWEGL</sequence>
<comment type="caution">
    <text evidence="5">Lacks conserved residue(s) required for the propagation of feature annotation.</text>
</comment>
<keyword evidence="8" id="KW-1185">Reference proteome</keyword>
<dbReference type="InterPro" id="IPR004507">
    <property type="entry name" value="UbiX-like"/>
</dbReference>
<feature type="domain" description="Flavoprotein" evidence="6">
    <location>
        <begin position="1"/>
        <end position="172"/>
    </location>
</feature>
<comment type="similarity">
    <text evidence="5">Belongs to the UbiX/PAD1 family.</text>
</comment>
<comment type="caution">
    <text evidence="7">The sequence shown here is derived from an EMBL/GenBank/DDBJ whole genome shotgun (WGS) entry which is preliminary data.</text>
</comment>
<dbReference type="NCBIfam" id="TIGR00421">
    <property type="entry name" value="ubiX_pad"/>
    <property type="match status" value="1"/>
</dbReference>
<feature type="binding site" evidence="5">
    <location>
        <position position="151"/>
    </location>
    <ligand>
        <name>dimethylallyl phosphate</name>
        <dbReference type="ChEBI" id="CHEBI:88052"/>
    </ligand>
</feature>
<feature type="binding site" evidence="5">
    <location>
        <position position="35"/>
    </location>
    <ligand>
        <name>FMN</name>
        <dbReference type="ChEBI" id="CHEBI:58210"/>
    </ligand>
</feature>
<keyword evidence="1 5" id="KW-0637">Prenyltransferase</keyword>
<evidence type="ECO:0000256" key="2">
    <source>
        <dbReference type="ARBA" id="ARBA00022630"/>
    </source>
</evidence>
<feature type="binding site" evidence="5">
    <location>
        <position position="167"/>
    </location>
    <ligand>
        <name>dimethylallyl phosphate</name>
        <dbReference type="ChEBI" id="CHEBI:88052"/>
    </ligand>
</feature>
<organism evidence="7 8">
    <name type="scientific">Anaeroselena agilis</name>
    <dbReference type="NCBI Taxonomy" id="3063788"/>
    <lineage>
        <taxon>Bacteria</taxon>
        <taxon>Bacillati</taxon>
        <taxon>Bacillota</taxon>
        <taxon>Negativicutes</taxon>
        <taxon>Acetonemataceae</taxon>
        <taxon>Anaeroselena</taxon>
    </lineage>
</organism>
<evidence type="ECO:0000256" key="3">
    <source>
        <dbReference type="ARBA" id="ARBA00022643"/>
    </source>
</evidence>
<dbReference type="NCBIfam" id="NF004685">
    <property type="entry name" value="PRK06029.1"/>
    <property type="match status" value="1"/>
</dbReference>
<dbReference type="EC" id="2.5.1.129" evidence="5"/>
<protein>
    <recommendedName>
        <fullName evidence="5">Flavin prenyltransferase UbiX</fullName>
        <ecNumber evidence="5">2.5.1.129</ecNumber>
    </recommendedName>
</protein>
<gene>
    <name evidence="5" type="primary">ubiX</name>
    <name evidence="7" type="ORF">Q4T40_08475</name>
</gene>
<feature type="binding site" evidence="5">
    <location>
        <begin position="9"/>
        <end position="11"/>
    </location>
    <ligand>
        <name>FMN</name>
        <dbReference type="ChEBI" id="CHEBI:58210"/>
    </ligand>
</feature>
<dbReference type="Proteomes" id="UP001254848">
    <property type="component" value="Unassembled WGS sequence"/>
</dbReference>
<evidence type="ECO:0000256" key="4">
    <source>
        <dbReference type="ARBA" id="ARBA00022679"/>
    </source>
</evidence>
<name>A0ABU3NWS3_9FIRM</name>
<comment type="function">
    <text evidence="5">Flavin prenyltransferase that catalyzes the synthesis of the prenylated FMN cofactor (prenyl-FMN) for 4-hydroxy-3-polyprenylbenzoic acid decarboxylase UbiD. The prenyltransferase is metal-independent and links a dimethylallyl moiety from dimethylallyl monophosphate (DMAP) to the flavin N5 and C6 atoms of FMN.</text>
</comment>
<dbReference type="Pfam" id="PF02441">
    <property type="entry name" value="Flavoprotein"/>
    <property type="match status" value="1"/>
</dbReference>
<accession>A0ABU3NWS3</accession>
<feature type="binding site" evidence="5">
    <location>
        <begin position="86"/>
        <end position="89"/>
    </location>
    <ligand>
        <name>FMN</name>
        <dbReference type="ChEBI" id="CHEBI:58210"/>
    </ligand>
</feature>
<dbReference type="HAMAP" id="MF_01984">
    <property type="entry name" value="ubiX_pad"/>
    <property type="match status" value="1"/>
</dbReference>
<evidence type="ECO:0000259" key="6">
    <source>
        <dbReference type="Pfam" id="PF02441"/>
    </source>
</evidence>
<dbReference type="EMBL" id="JAUOZS010000001">
    <property type="protein sequence ID" value="MDT8901269.1"/>
    <property type="molecule type" value="Genomic_DNA"/>
</dbReference>
<dbReference type="PANTHER" id="PTHR43374:SF1">
    <property type="entry name" value="FLAVIN PRENYLTRANSFERASE PAD1, MITOCHONDRIAL"/>
    <property type="match status" value="1"/>
</dbReference>
<reference evidence="7 8" key="1">
    <citation type="submission" date="2023-07" db="EMBL/GenBank/DDBJ databases">
        <title>The novel representative of Negativicutes class, Anaeroselena agilis gen. nov. sp. nov.</title>
        <authorList>
            <person name="Prokofeva M.I."/>
            <person name="Elcheninov A.G."/>
            <person name="Klyukina A."/>
            <person name="Kublanov I.V."/>
            <person name="Frolov E.N."/>
            <person name="Podosokorskaya O.A."/>
        </authorList>
    </citation>
    <scope>NUCLEOTIDE SEQUENCE [LARGE SCALE GENOMIC DNA]</scope>
    <source>
        <strain evidence="7 8">4137-cl</strain>
    </source>
</reference>
<dbReference type="PANTHER" id="PTHR43374">
    <property type="entry name" value="FLAVIN PRENYLTRANSFERASE"/>
    <property type="match status" value="1"/>
</dbReference>
<feature type="binding site" evidence="5">
    <location>
        <position position="121"/>
    </location>
    <ligand>
        <name>FMN</name>
        <dbReference type="ChEBI" id="CHEBI:58210"/>
    </ligand>
</feature>
<keyword evidence="3 5" id="KW-0288">FMN</keyword>
<evidence type="ECO:0000256" key="1">
    <source>
        <dbReference type="ARBA" id="ARBA00022602"/>
    </source>
</evidence>
<dbReference type="RefSeq" id="WP_413779785.1">
    <property type="nucleotide sequence ID" value="NZ_JAUOZS010000001.1"/>
</dbReference>
<dbReference type="InterPro" id="IPR036551">
    <property type="entry name" value="Flavin_trans-like"/>
</dbReference>
<evidence type="ECO:0000313" key="7">
    <source>
        <dbReference type="EMBL" id="MDT8901269.1"/>
    </source>
</evidence>
<keyword evidence="2 5" id="KW-0285">Flavoprotein</keyword>
<keyword evidence="4 5" id="KW-0808">Transferase</keyword>
<dbReference type="InterPro" id="IPR003382">
    <property type="entry name" value="Flavoprotein"/>
</dbReference>
<dbReference type="SUPFAM" id="SSF52507">
    <property type="entry name" value="Homo-oligomeric flavin-containing Cys decarboxylases, HFCD"/>
    <property type="match status" value="1"/>
</dbReference>
<evidence type="ECO:0000256" key="5">
    <source>
        <dbReference type="HAMAP-Rule" id="MF_01984"/>
    </source>
</evidence>